<accession>A0A0A9YHY4</accession>
<keyword evidence="4" id="KW-0677">Repeat</keyword>
<dbReference type="AlphaFoldDB" id="A0A0A9YHY4"/>
<dbReference type="GO" id="GO:0045490">
    <property type="term" value="P:pectin catabolic process"/>
    <property type="evidence" value="ECO:0007669"/>
    <property type="project" value="TreeGrafter"/>
</dbReference>
<evidence type="ECO:0000256" key="8">
    <source>
        <dbReference type="ARBA" id="ARBA00023316"/>
    </source>
</evidence>
<dbReference type="InterPro" id="IPR006626">
    <property type="entry name" value="PbH1"/>
</dbReference>
<dbReference type="Pfam" id="PF00295">
    <property type="entry name" value="Glyco_hydro_28"/>
    <property type="match status" value="1"/>
</dbReference>
<feature type="signal peptide" evidence="11">
    <location>
        <begin position="1"/>
        <end position="20"/>
    </location>
</feature>
<evidence type="ECO:0000313" key="12">
    <source>
        <dbReference type="EMBL" id="JAG31804.1"/>
    </source>
</evidence>
<evidence type="ECO:0000256" key="4">
    <source>
        <dbReference type="ARBA" id="ARBA00022737"/>
    </source>
</evidence>
<dbReference type="GO" id="GO:0005576">
    <property type="term" value="C:extracellular region"/>
    <property type="evidence" value="ECO:0007669"/>
    <property type="project" value="TreeGrafter"/>
</dbReference>
<dbReference type="Gene3D" id="2.160.20.10">
    <property type="entry name" value="Single-stranded right-handed beta-helix, Pectin lyase-like"/>
    <property type="match status" value="1"/>
</dbReference>
<dbReference type="InterPro" id="IPR011050">
    <property type="entry name" value="Pectin_lyase_fold/virulence"/>
</dbReference>
<keyword evidence="3 11" id="KW-0732">Signal</keyword>
<reference evidence="12" key="2">
    <citation type="submission" date="2014-07" db="EMBL/GenBank/DDBJ databases">
        <authorList>
            <person name="Hull J."/>
        </authorList>
    </citation>
    <scope>NUCLEOTIDE SEQUENCE</scope>
</reference>
<dbReference type="InterPro" id="IPR050434">
    <property type="entry name" value="Glycosyl_hydrlase_28"/>
</dbReference>
<evidence type="ECO:0000256" key="6">
    <source>
        <dbReference type="ARBA" id="ARBA00023157"/>
    </source>
</evidence>
<keyword evidence="6" id="KW-1015">Disulfide bond</keyword>
<keyword evidence="5 10" id="KW-0378">Hydrolase</keyword>
<keyword evidence="7 10" id="KW-0326">Glycosidase</keyword>
<dbReference type="InterPro" id="IPR012334">
    <property type="entry name" value="Pectin_lyas_fold"/>
</dbReference>
<sequence length="354" mass="38463">MMAGFVRVGALCLLFTIVSGFDVWNLDQLEQAKKTGQKLITVKDLHVPAGKTLDFQGLNGTTIEFAGRVTFGYQEWRGPLIIIKGARYTVKGLPGHLIDGEGHRWWDTLGGNGGKKKPGFVYLHLEDSYVKDLKFKNAPAHGFAVNACRNLHIENVDIDNADGHTKGGHNTDGFDVAHCQNVKITGCRVNNQDDCLALSSGKNVVFTNNVCIGGHGIAVIGGYDGDNVEDILIKDCKVIKNNIGVRVKTMLNGKGLVKGVTFDNIQLQDISETGIVVIGNYLNSGPRGQPTRGCPIQNLQMTNIYGNVLKNGTKHLVWVADDASNWTWNSKIQGGDRLRPCQGIPKGVNIECGK</sequence>
<evidence type="ECO:0000256" key="2">
    <source>
        <dbReference type="ARBA" id="ARBA00012736"/>
    </source>
</evidence>
<evidence type="ECO:0000256" key="5">
    <source>
        <dbReference type="ARBA" id="ARBA00022801"/>
    </source>
</evidence>
<evidence type="ECO:0000256" key="1">
    <source>
        <dbReference type="ARBA" id="ARBA00008834"/>
    </source>
</evidence>
<dbReference type="PANTHER" id="PTHR31884:SF1">
    <property type="entry name" value="POLYGALACTURONASE"/>
    <property type="match status" value="1"/>
</dbReference>
<evidence type="ECO:0000256" key="3">
    <source>
        <dbReference type="ARBA" id="ARBA00022729"/>
    </source>
</evidence>
<comment type="similarity">
    <text evidence="1 10">Belongs to the glycosyl hydrolase 28 family.</text>
</comment>
<dbReference type="EMBL" id="GBHO01011800">
    <property type="protein sequence ID" value="JAG31804.1"/>
    <property type="molecule type" value="Transcribed_RNA"/>
</dbReference>
<dbReference type="GO" id="GO:0071555">
    <property type="term" value="P:cell wall organization"/>
    <property type="evidence" value="ECO:0007669"/>
    <property type="project" value="UniProtKB-KW"/>
</dbReference>
<feature type="chain" id="PRO_5015033990" description="endo-polygalacturonase" evidence="11">
    <location>
        <begin position="21"/>
        <end position="354"/>
    </location>
</feature>
<organism evidence="12">
    <name type="scientific">Lygus hesperus</name>
    <name type="common">Western plant bug</name>
    <dbReference type="NCBI Taxonomy" id="30085"/>
    <lineage>
        <taxon>Eukaryota</taxon>
        <taxon>Metazoa</taxon>
        <taxon>Ecdysozoa</taxon>
        <taxon>Arthropoda</taxon>
        <taxon>Hexapoda</taxon>
        <taxon>Insecta</taxon>
        <taxon>Pterygota</taxon>
        <taxon>Neoptera</taxon>
        <taxon>Paraneoptera</taxon>
        <taxon>Hemiptera</taxon>
        <taxon>Heteroptera</taxon>
        <taxon>Panheteroptera</taxon>
        <taxon>Cimicomorpha</taxon>
        <taxon>Miridae</taxon>
        <taxon>Mirini</taxon>
        <taxon>Lygus</taxon>
    </lineage>
</organism>
<dbReference type="InterPro" id="IPR000743">
    <property type="entry name" value="Glyco_hydro_28"/>
</dbReference>
<dbReference type="SMART" id="SM00710">
    <property type="entry name" value="PbH1"/>
    <property type="match status" value="6"/>
</dbReference>
<comment type="catalytic activity">
    <reaction evidence="9">
        <text>(1,4-alpha-D-galacturonosyl)n+m + H2O = (1,4-alpha-D-galacturonosyl)n + (1,4-alpha-D-galacturonosyl)m.</text>
        <dbReference type="EC" id="3.2.1.15"/>
    </reaction>
</comment>
<reference evidence="12" key="1">
    <citation type="journal article" date="2014" name="PLoS ONE">
        <title>Transcriptome-Based Identification of ABC Transporters in the Western Tarnished Plant Bug Lygus hesperus.</title>
        <authorList>
            <person name="Hull J.J."/>
            <person name="Chaney K."/>
            <person name="Geib S.M."/>
            <person name="Fabrick J.A."/>
            <person name="Brent C.S."/>
            <person name="Walsh D."/>
            <person name="Lavine L.C."/>
        </authorList>
    </citation>
    <scope>NUCLEOTIDE SEQUENCE</scope>
</reference>
<dbReference type="EC" id="3.2.1.15" evidence="2"/>
<dbReference type="EMBL" id="GBRD01017951">
    <property type="protein sequence ID" value="JAG47876.1"/>
    <property type="molecule type" value="Transcribed_RNA"/>
</dbReference>
<evidence type="ECO:0000256" key="7">
    <source>
        <dbReference type="ARBA" id="ARBA00023295"/>
    </source>
</evidence>
<evidence type="ECO:0000256" key="11">
    <source>
        <dbReference type="SAM" id="SignalP"/>
    </source>
</evidence>
<proteinExistence type="inferred from homology"/>
<evidence type="ECO:0000256" key="10">
    <source>
        <dbReference type="RuleBase" id="RU361169"/>
    </source>
</evidence>
<evidence type="ECO:0000256" key="9">
    <source>
        <dbReference type="ARBA" id="ARBA00034074"/>
    </source>
</evidence>
<dbReference type="SUPFAM" id="SSF51126">
    <property type="entry name" value="Pectin lyase-like"/>
    <property type="match status" value="1"/>
</dbReference>
<dbReference type="GO" id="GO:0004650">
    <property type="term" value="F:polygalacturonase activity"/>
    <property type="evidence" value="ECO:0007669"/>
    <property type="project" value="UniProtKB-EC"/>
</dbReference>
<reference evidence="13" key="3">
    <citation type="submission" date="2014-09" db="EMBL/GenBank/DDBJ databases">
        <authorList>
            <person name="Magalhaes I.L.F."/>
            <person name="Oliveira U."/>
            <person name="Santos F.R."/>
            <person name="Vidigal T.H.D.A."/>
            <person name="Brescovit A.D."/>
            <person name="Santos A.J."/>
        </authorList>
    </citation>
    <scope>NUCLEOTIDE SEQUENCE</scope>
</reference>
<evidence type="ECO:0000313" key="13">
    <source>
        <dbReference type="EMBL" id="JAG47876.1"/>
    </source>
</evidence>
<keyword evidence="8" id="KW-0961">Cell wall biogenesis/degradation</keyword>
<dbReference type="PANTHER" id="PTHR31884">
    <property type="entry name" value="POLYGALACTURONASE"/>
    <property type="match status" value="1"/>
</dbReference>
<name>A0A0A9YHY4_LYGHE</name>
<protein>
    <recommendedName>
        <fullName evidence="2">endo-polygalacturonase</fullName>
        <ecNumber evidence="2">3.2.1.15</ecNumber>
    </recommendedName>
</protein>
<gene>
    <name evidence="12" type="primary">PGG1_6</name>
    <name evidence="12" type="ORF">CM83_37551</name>
</gene>